<comment type="subcellular location">
    <subcellularLocation>
        <location evidence="1">Membrane</location>
        <topology evidence="1">Multi-pass membrane protein</topology>
    </subcellularLocation>
</comment>
<feature type="transmembrane region" description="Helical" evidence="8">
    <location>
        <begin position="76"/>
        <end position="98"/>
    </location>
</feature>
<reference evidence="10" key="1">
    <citation type="submission" date="2021-10" db="EMBL/GenBank/DDBJ databases">
        <title>Tropical sea cucumber genome reveals ecological adaptation and Cuvierian tubules defense mechanism.</title>
        <authorList>
            <person name="Chen T."/>
        </authorList>
    </citation>
    <scope>NUCLEOTIDE SEQUENCE</scope>
    <source>
        <strain evidence="10">Nanhai2018</strain>
        <tissue evidence="10">Muscle</tissue>
    </source>
</reference>
<evidence type="ECO:0000259" key="9">
    <source>
        <dbReference type="PROSITE" id="PS50262"/>
    </source>
</evidence>
<evidence type="ECO:0000256" key="8">
    <source>
        <dbReference type="SAM" id="Phobius"/>
    </source>
</evidence>
<dbReference type="Proteomes" id="UP001152320">
    <property type="component" value="Chromosome 17"/>
</dbReference>
<evidence type="ECO:0000256" key="1">
    <source>
        <dbReference type="ARBA" id="ARBA00004141"/>
    </source>
</evidence>
<keyword evidence="7" id="KW-0807">Transducer</keyword>
<dbReference type="InterPro" id="IPR017452">
    <property type="entry name" value="GPCR_Rhodpsn_7TM"/>
</dbReference>
<dbReference type="PANTHER" id="PTHR24243">
    <property type="entry name" value="G-PROTEIN COUPLED RECEPTOR"/>
    <property type="match status" value="1"/>
</dbReference>
<name>A0A9Q0YR39_HOLLE</name>
<evidence type="ECO:0000256" key="6">
    <source>
        <dbReference type="ARBA" id="ARBA00023170"/>
    </source>
</evidence>
<dbReference type="Pfam" id="PF00001">
    <property type="entry name" value="7tm_1"/>
    <property type="match status" value="1"/>
</dbReference>
<dbReference type="GO" id="GO:0004930">
    <property type="term" value="F:G protein-coupled receptor activity"/>
    <property type="evidence" value="ECO:0007669"/>
    <property type="project" value="UniProtKB-KW"/>
</dbReference>
<sequence length="99" mass="11223">MVSFTFLSITTVIYAVLFLLGTIGNVLVITVIYKHKEMRSSTNYFLVNLSLADLLVLLICMPVSLSEMYLGEYFPFGRIMCEFISFIFSSAFLSPSVFH</sequence>
<dbReference type="OrthoDB" id="2132067at2759"/>
<keyword evidence="11" id="KW-1185">Reference proteome</keyword>
<dbReference type="Gene3D" id="1.20.1070.10">
    <property type="entry name" value="Rhodopsin 7-helix transmembrane proteins"/>
    <property type="match status" value="1"/>
</dbReference>
<keyword evidence="2 8" id="KW-0812">Transmembrane</keyword>
<proteinExistence type="predicted"/>
<organism evidence="10 11">
    <name type="scientific">Holothuria leucospilota</name>
    <name type="common">Black long sea cucumber</name>
    <name type="synonym">Mertensiothuria leucospilota</name>
    <dbReference type="NCBI Taxonomy" id="206669"/>
    <lineage>
        <taxon>Eukaryota</taxon>
        <taxon>Metazoa</taxon>
        <taxon>Echinodermata</taxon>
        <taxon>Eleutherozoa</taxon>
        <taxon>Echinozoa</taxon>
        <taxon>Holothuroidea</taxon>
        <taxon>Aspidochirotacea</taxon>
        <taxon>Aspidochirotida</taxon>
        <taxon>Holothuriidae</taxon>
        <taxon>Holothuria</taxon>
    </lineage>
</organism>
<dbReference type="PANTHER" id="PTHR24243:SF233">
    <property type="entry name" value="THYROTROPIN-RELEASING HORMONE RECEPTOR"/>
    <property type="match status" value="1"/>
</dbReference>
<keyword evidence="4" id="KW-0297">G-protein coupled receptor</keyword>
<accession>A0A9Q0YR39</accession>
<comment type="caution">
    <text evidence="10">The sequence shown here is derived from an EMBL/GenBank/DDBJ whole genome shotgun (WGS) entry which is preliminary data.</text>
</comment>
<keyword evidence="5 8" id="KW-0472">Membrane</keyword>
<evidence type="ECO:0000256" key="5">
    <source>
        <dbReference type="ARBA" id="ARBA00023136"/>
    </source>
</evidence>
<feature type="domain" description="G-protein coupled receptors family 1 profile" evidence="9">
    <location>
        <begin position="24"/>
        <end position="99"/>
    </location>
</feature>
<keyword evidence="3 8" id="KW-1133">Transmembrane helix</keyword>
<dbReference type="PRINTS" id="PR00237">
    <property type="entry name" value="GPCRRHODOPSN"/>
</dbReference>
<protein>
    <submittedName>
        <fullName evidence="10">Neuropeptide SIFamide receptor</fullName>
    </submittedName>
</protein>
<evidence type="ECO:0000256" key="7">
    <source>
        <dbReference type="ARBA" id="ARBA00023224"/>
    </source>
</evidence>
<evidence type="ECO:0000256" key="3">
    <source>
        <dbReference type="ARBA" id="ARBA00022989"/>
    </source>
</evidence>
<dbReference type="GO" id="GO:0005886">
    <property type="term" value="C:plasma membrane"/>
    <property type="evidence" value="ECO:0007669"/>
    <property type="project" value="TreeGrafter"/>
</dbReference>
<gene>
    <name evidence="10" type="ORF">HOLleu_33678</name>
</gene>
<dbReference type="SUPFAM" id="SSF81321">
    <property type="entry name" value="Family A G protein-coupled receptor-like"/>
    <property type="match status" value="1"/>
</dbReference>
<dbReference type="InterPro" id="IPR000276">
    <property type="entry name" value="GPCR_Rhodpsn"/>
</dbReference>
<keyword evidence="6 10" id="KW-0675">Receptor</keyword>
<feature type="transmembrane region" description="Helical" evidence="8">
    <location>
        <begin position="45"/>
        <end position="64"/>
    </location>
</feature>
<evidence type="ECO:0000256" key="4">
    <source>
        <dbReference type="ARBA" id="ARBA00023040"/>
    </source>
</evidence>
<evidence type="ECO:0000313" key="11">
    <source>
        <dbReference type="Proteomes" id="UP001152320"/>
    </source>
</evidence>
<dbReference type="EMBL" id="JAIZAY010000017">
    <property type="protein sequence ID" value="KAJ8025965.1"/>
    <property type="molecule type" value="Genomic_DNA"/>
</dbReference>
<dbReference type="AlphaFoldDB" id="A0A9Q0YR39"/>
<dbReference type="PROSITE" id="PS50262">
    <property type="entry name" value="G_PROTEIN_RECEP_F1_2"/>
    <property type="match status" value="1"/>
</dbReference>
<evidence type="ECO:0000256" key="2">
    <source>
        <dbReference type="ARBA" id="ARBA00022692"/>
    </source>
</evidence>
<feature type="transmembrane region" description="Helical" evidence="8">
    <location>
        <begin position="12"/>
        <end position="33"/>
    </location>
</feature>
<evidence type="ECO:0000313" key="10">
    <source>
        <dbReference type="EMBL" id="KAJ8025965.1"/>
    </source>
</evidence>